<keyword evidence="3" id="KW-1185">Reference proteome</keyword>
<protein>
    <submittedName>
        <fullName evidence="2">Uncharacterized protein</fullName>
    </submittedName>
</protein>
<gene>
    <name evidence="2" type="ORF">QVD17_38652</name>
</gene>
<feature type="transmembrane region" description="Helical" evidence="1">
    <location>
        <begin position="42"/>
        <end position="73"/>
    </location>
</feature>
<comment type="caution">
    <text evidence="2">The sequence shown here is derived from an EMBL/GenBank/DDBJ whole genome shotgun (WGS) entry which is preliminary data.</text>
</comment>
<dbReference type="EMBL" id="JAUHHV010000011">
    <property type="protein sequence ID" value="KAK1407042.1"/>
    <property type="molecule type" value="Genomic_DNA"/>
</dbReference>
<evidence type="ECO:0000313" key="2">
    <source>
        <dbReference type="EMBL" id="KAK1407042.1"/>
    </source>
</evidence>
<keyword evidence="1" id="KW-0472">Membrane</keyword>
<reference evidence="2" key="1">
    <citation type="journal article" date="2023" name="bioRxiv">
        <title>Improved chromosome-level genome assembly for marigold (Tagetes erecta).</title>
        <authorList>
            <person name="Jiang F."/>
            <person name="Yuan L."/>
            <person name="Wang S."/>
            <person name="Wang H."/>
            <person name="Xu D."/>
            <person name="Wang A."/>
            <person name="Fan W."/>
        </authorList>
    </citation>
    <scope>NUCLEOTIDE SEQUENCE</scope>
    <source>
        <strain evidence="2">WSJ</strain>
        <tissue evidence="2">Leaf</tissue>
    </source>
</reference>
<sequence>MKVFVMKKLSCNSVFFWLSVAVTVILSWKFESAKKDPAESFVVWVALVACLNASAFCCFCYLFFGLYFLAIYLHGVV</sequence>
<evidence type="ECO:0000313" key="3">
    <source>
        <dbReference type="Proteomes" id="UP001229421"/>
    </source>
</evidence>
<accession>A0AAD8NFJ3</accession>
<evidence type="ECO:0000256" key="1">
    <source>
        <dbReference type="SAM" id="Phobius"/>
    </source>
</evidence>
<proteinExistence type="predicted"/>
<name>A0AAD8NFJ3_TARER</name>
<keyword evidence="1" id="KW-1133">Transmembrane helix</keyword>
<organism evidence="2 3">
    <name type="scientific">Tagetes erecta</name>
    <name type="common">African marigold</name>
    <dbReference type="NCBI Taxonomy" id="13708"/>
    <lineage>
        <taxon>Eukaryota</taxon>
        <taxon>Viridiplantae</taxon>
        <taxon>Streptophyta</taxon>
        <taxon>Embryophyta</taxon>
        <taxon>Tracheophyta</taxon>
        <taxon>Spermatophyta</taxon>
        <taxon>Magnoliopsida</taxon>
        <taxon>eudicotyledons</taxon>
        <taxon>Gunneridae</taxon>
        <taxon>Pentapetalae</taxon>
        <taxon>asterids</taxon>
        <taxon>campanulids</taxon>
        <taxon>Asterales</taxon>
        <taxon>Asteraceae</taxon>
        <taxon>Asteroideae</taxon>
        <taxon>Heliantheae alliance</taxon>
        <taxon>Tageteae</taxon>
        <taxon>Tagetes</taxon>
    </lineage>
</organism>
<keyword evidence="1" id="KW-0812">Transmembrane</keyword>
<dbReference type="Proteomes" id="UP001229421">
    <property type="component" value="Unassembled WGS sequence"/>
</dbReference>
<feature type="transmembrane region" description="Helical" evidence="1">
    <location>
        <begin position="12"/>
        <end position="30"/>
    </location>
</feature>
<dbReference type="AlphaFoldDB" id="A0AAD8NFJ3"/>